<feature type="region of interest" description="Disordered" evidence="1">
    <location>
        <begin position="137"/>
        <end position="172"/>
    </location>
</feature>
<proteinExistence type="predicted"/>
<evidence type="ECO:0000313" key="3">
    <source>
        <dbReference type="EMBL" id="JAQ08012.1"/>
    </source>
</evidence>
<organism evidence="2">
    <name type="scientific">Lygus hesperus</name>
    <name type="common">Western plant bug</name>
    <dbReference type="NCBI Taxonomy" id="30085"/>
    <lineage>
        <taxon>Eukaryota</taxon>
        <taxon>Metazoa</taxon>
        <taxon>Ecdysozoa</taxon>
        <taxon>Arthropoda</taxon>
        <taxon>Hexapoda</taxon>
        <taxon>Insecta</taxon>
        <taxon>Pterygota</taxon>
        <taxon>Neoptera</taxon>
        <taxon>Paraneoptera</taxon>
        <taxon>Hemiptera</taxon>
        <taxon>Heteroptera</taxon>
        <taxon>Panheteroptera</taxon>
        <taxon>Cimicomorpha</taxon>
        <taxon>Miridae</taxon>
        <taxon>Mirini</taxon>
        <taxon>Lygus</taxon>
    </lineage>
</organism>
<reference evidence="2" key="1">
    <citation type="journal article" date="2014" name="PLoS ONE">
        <title>Transcriptome-Based Identification of ABC Transporters in the Western Tarnished Plant Bug Lygus hesperus.</title>
        <authorList>
            <person name="Hull J.J."/>
            <person name="Chaney K."/>
            <person name="Geib S.M."/>
            <person name="Fabrick J.A."/>
            <person name="Brent C.S."/>
            <person name="Walsh D."/>
            <person name="Lavine L.C."/>
        </authorList>
    </citation>
    <scope>NUCLEOTIDE SEQUENCE</scope>
</reference>
<evidence type="ECO:0000313" key="2">
    <source>
        <dbReference type="EMBL" id="JAG08149.1"/>
    </source>
</evidence>
<feature type="compositionally biased region" description="Polar residues" evidence="1">
    <location>
        <begin position="161"/>
        <end position="172"/>
    </location>
</feature>
<protein>
    <submittedName>
        <fullName evidence="2">Uncharacterized protein</fullName>
    </submittedName>
</protein>
<sequence length="172" mass="17110">MENTVISPLRSQHIGFGVLMVHNYGTSNAVDTAVSSAPYNHHPTAHSDGGRQEKATVIDVQQSAPPSGVNASASTVIKLLRESNNANETPDTAVPTGVAAATSDGGADTVPTASSMLHNNHATKNSSAKPFQPIYILSGDGGGKSGTGDGGGGGSGGGVMGNQQTSGAFPSP</sequence>
<gene>
    <name evidence="2" type="ORF">CM83_1009</name>
    <name evidence="3" type="ORF">g.8810</name>
</gene>
<dbReference type="EMBL" id="GDHC01010617">
    <property type="protein sequence ID" value="JAQ08012.1"/>
    <property type="molecule type" value="Transcribed_RNA"/>
</dbReference>
<evidence type="ECO:0000256" key="1">
    <source>
        <dbReference type="SAM" id="MobiDB-lite"/>
    </source>
</evidence>
<feature type="region of interest" description="Disordered" evidence="1">
    <location>
        <begin position="84"/>
        <end position="107"/>
    </location>
</feature>
<reference evidence="2" key="2">
    <citation type="submission" date="2014-07" db="EMBL/GenBank/DDBJ databases">
        <authorList>
            <person name="Hull J."/>
        </authorList>
    </citation>
    <scope>NUCLEOTIDE SEQUENCE</scope>
</reference>
<feature type="compositionally biased region" description="Gly residues" evidence="1">
    <location>
        <begin position="139"/>
        <end position="160"/>
    </location>
</feature>
<accession>A0A0A9WK76</accession>
<reference evidence="3" key="3">
    <citation type="journal article" date="2016" name="Gigascience">
        <title>De novo construction of an expanded transcriptome assembly for the western tarnished plant bug, Lygus hesperus.</title>
        <authorList>
            <person name="Tassone E.E."/>
            <person name="Geib S.M."/>
            <person name="Hall B."/>
            <person name="Fabrick J.A."/>
            <person name="Brent C.S."/>
            <person name="Hull J.J."/>
        </authorList>
    </citation>
    <scope>NUCLEOTIDE SEQUENCE</scope>
</reference>
<dbReference type="EMBL" id="GBHO01035455">
    <property type="protein sequence ID" value="JAG08149.1"/>
    <property type="molecule type" value="Transcribed_RNA"/>
</dbReference>
<dbReference type="AlphaFoldDB" id="A0A0A9WK76"/>
<name>A0A0A9WK76_LYGHE</name>